<dbReference type="SUPFAM" id="SSF47384">
    <property type="entry name" value="Homodimeric domain of signal transducing histidine kinase"/>
    <property type="match status" value="1"/>
</dbReference>
<evidence type="ECO:0000259" key="8">
    <source>
        <dbReference type="PROSITE" id="PS50113"/>
    </source>
</evidence>
<dbReference type="InterPro" id="IPR003661">
    <property type="entry name" value="HisK_dim/P_dom"/>
</dbReference>
<comment type="catalytic activity">
    <reaction evidence="1">
        <text>ATP + protein L-histidine = ADP + protein N-phospho-L-histidine.</text>
        <dbReference type="EC" id="2.7.13.3"/>
    </reaction>
</comment>
<dbReference type="Pfam" id="PF08447">
    <property type="entry name" value="PAS_3"/>
    <property type="match status" value="1"/>
</dbReference>
<dbReference type="PRINTS" id="PR00344">
    <property type="entry name" value="BCTRLSENSOR"/>
</dbReference>
<dbReference type="SMART" id="SM00091">
    <property type="entry name" value="PAS"/>
    <property type="match status" value="2"/>
</dbReference>
<dbReference type="SUPFAM" id="SSF55874">
    <property type="entry name" value="ATPase domain of HSP90 chaperone/DNA topoisomerase II/histidine kinase"/>
    <property type="match status" value="1"/>
</dbReference>
<accession>M2AXH1</accession>
<dbReference type="InterPro" id="IPR004358">
    <property type="entry name" value="Sig_transdc_His_kin-like_C"/>
</dbReference>
<dbReference type="InterPro" id="IPR036097">
    <property type="entry name" value="HisK_dim/P_sf"/>
</dbReference>
<evidence type="ECO:0000256" key="1">
    <source>
        <dbReference type="ARBA" id="ARBA00000085"/>
    </source>
</evidence>
<dbReference type="InterPro" id="IPR013656">
    <property type="entry name" value="PAS_4"/>
</dbReference>
<keyword evidence="4" id="KW-0808">Transferase</keyword>
<dbReference type="CDD" id="cd00075">
    <property type="entry name" value="HATPase"/>
    <property type="match status" value="1"/>
</dbReference>
<dbReference type="Gene3D" id="3.30.450.20">
    <property type="entry name" value="PAS domain"/>
    <property type="match status" value="3"/>
</dbReference>
<dbReference type="SMART" id="SM00388">
    <property type="entry name" value="HisKA"/>
    <property type="match status" value="1"/>
</dbReference>
<evidence type="ECO:0000313" key="9">
    <source>
        <dbReference type="EMBL" id="EMB17412.1"/>
    </source>
</evidence>
<dbReference type="SUPFAM" id="SSF55785">
    <property type="entry name" value="PYP-like sensor domain (PAS domain)"/>
    <property type="match status" value="3"/>
</dbReference>
<dbReference type="SMART" id="SM00387">
    <property type="entry name" value="HATPase_c"/>
    <property type="match status" value="1"/>
</dbReference>
<dbReference type="SMART" id="SM00086">
    <property type="entry name" value="PAC"/>
    <property type="match status" value="2"/>
</dbReference>
<dbReference type="InterPro" id="IPR001610">
    <property type="entry name" value="PAC"/>
</dbReference>
<sequence>MTMFNEPLQTIVNSFYPNNPGMKALRDYLQSHGELFFDVLELATCGFYLRPLQAEEDDRSHPPLFSQLCFSSLGHDVPEAEQAFQVWCGLVHPDDRAVFMQHASWDGTVRNDQQYRLQYRLRRDDGSYRYTEEGGRKIALRDRQEMFWLGVLHDVDERLRGKQELEASHREIQTILDTIPTFVWIKDESHRILRVNRAAANVTGMTPEQIEGRLTSEVYPVQGDRFQASDRQLLRGNRPVRRIPETLENKNGDDYKMLIDKYSLPSLNKDDKRILVVGTDITEIEQTQLALASQEEQFRNLFERSPLGSVLIDSNRQLRLINSRIEAMYQLSPTPGRHIQLIDLVPSEFHEQLTPPKDRCSMNQSANAQFEFEVVRADGNAMRISLVTAALEIENQCMTLATFSDITERHQVAMDLERKQEELERSNEDLDRFAYIASHDLKAPLRGIMHLTEWIEEDMPPQIGQEVREHLKMLQAQVSRMDMLLNDLLAYARVTRQTGAVEWVDLNVALPELFTFMSPPPTMKLVLPATMPSLSTTRGPLEQIFRNLFGNAIKHAANSSQVIVTTETAGDSYHFTVRDNGPGIPESSQERIFGMFQTLESGKERRGTGMGLHLVKRLVQVQGCDAWVESKINEGSAFHFTWPREASTGSLENRKAFAS</sequence>
<evidence type="ECO:0000256" key="3">
    <source>
        <dbReference type="ARBA" id="ARBA00022553"/>
    </source>
</evidence>
<dbReference type="InterPro" id="IPR005467">
    <property type="entry name" value="His_kinase_dom"/>
</dbReference>
<feature type="domain" description="Histidine kinase" evidence="6">
    <location>
        <begin position="436"/>
        <end position="646"/>
    </location>
</feature>
<dbReference type="CDD" id="cd00130">
    <property type="entry name" value="PAS"/>
    <property type="match status" value="2"/>
</dbReference>
<evidence type="ECO:0000256" key="5">
    <source>
        <dbReference type="ARBA" id="ARBA00022777"/>
    </source>
</evidence>
<dbReference type="PATRIC" id="fig|1263867.3.peg.2071"/>
<dbReference type="InterPro" id="IPR036890">
    <property type="entry name" value="HATPase_C_sf"/>
</dbReference>
<dbReference type="PANTHER" id="PTHR43304:SF1">
    <property type="entry name" value="PAC DOMAIN-CONTAINING PROTEIN"/>
    <property type="match status" value="1"/>
</dbReference>
<keyword evidence="5 9" id="KW-0418">Kinase</keyword>
<keyword evidence="10" id="KW-1185">Reference proteome</keyword>
<proteinExistence type="predicted"/>
<dbReference type="Gene3D" id="3.30.565.10">
    <property type="entry name" value="Histidine kinase-like ATPase, C-terminal domain"/>
    <property type="match status" value="1"/>
</dbReference>
<feature type="domain" description="PAC" evidence="8">
    <location>
        <begin position="368"/>
        <end position="418"/>
    </location>
</feature>
<dbReference type="Pfam" id="PF02518">
    <property type="entry name" value="HATPase_c"/>
    <property type="match status" value="1"/>
</dbReference>
<dbReference type="InterPro" id="IPR052162">
    <property type="entry name" value="Sensor_kinase/Photoreceptor"/>
</dbReference>
<dbReference type="EMBL" id="ANMO01000097">
    <property type="protein sequence ID" value="EMB17412.1"/>
    <property type="molecule type" value="Genomic_DNA"/>
</dbReference>
<dbReference type="PROSITE" id="PS50109">
    <property type="entry name" value="HIS_KIN"/>
    <property type="match status" value="1"/>
</dbReference>
<evidence type="ECO:0000259" key="6">
    <source>
        <dbReference type="PROSITE" id="PS50109"/>
    </source>
</evidence>
<evidence type="ECO:0000313" key="10">
    <source>
        <dbReference type="Proteomes" id="UP000011529"/>
    </source>
</evidence>
<feature type="domain" description="PAC" evidence="8">
    <location>
        <begin position="115"/>
        <end position="167"/>
    </location>
</feature>
<reference evidence="9" key="2">
    <citation type="journal article" date="2013" name="Mar. Genomics">
        <title>Expression of sulfatases in Rhodopirellula baltica and the diversity of sulfatases in the genus Rhodopirellula.</title>
        <authorList>
            <person name="Wegner C.E."/>
            <person name="Richter-Heitmann T."/>
            <person name="Klindworth A."/>
            <person name="Klockow C."/>
            <person name="Richter M."/>
            <person name="Achstetter T."/>
            <person name="Glockner F.O."/>
            <person name="Harder J."/>
        </authorList>
    </citation>
    <scope>NUCLEOTIDE SEQUENCE [LARGE SCALE GENOMIC DNA]</scope>
    <source>
        <strain evidence="9">6C</strain>
    </source>
</reference>
<organism evidence="9 10">
    <name type="scientific">Rhodopirellula europaea 6C</name>
    <dbReference type="NCBI Taxonomy" id="1263867"/>
    <lineage>
        <taxon>Bacteria</taxon>
        <taxon>Pseudomonadati</taxon>
        <taxon>Planctomycetota</taxon>
        <taxon>Planctomycetia</taxon>
        <taxon>Pirellulales</taxon>
        <taxon>Pirellulaceae</taxon>
        <taxon>Rhodopirellula</taxon>
    </lineage>
</organism>
<dbReference type="InterPro" id="IPR013655">
    <property type="entry name" value="PAS_fold_3"/>
</dbReference>
<name>M2AXH1_9BACT</name>
<evidence type="ECO:0000256" key="4">
    <source>
        <dbReference type="ARBA" id="ARBA00022679"/>
    </source>
</evidence>
<dbReference type="Pfam" id="PF08448">
    <property type="entry name" value="PAS_4"/>
    <property type="match status" value="1"/>
</dbReference>
<feature type="domain" description="PAS" evidence="7">
    <location>
        <begin position="168"/>
        <end position="237"/>
    </location>
</feature>
<gene>
    <name evidence="9" type="ORF">RE6C_01950</name>
</gene>
<dbReference type="PANTHER" id="PTHR43304">
    <property type="entry name" value="PHYTOCHROME-LIKE PROTEIN CPH1"/>
    <property type="match status" value="1"/>
</dbReference>
<comment type="caution">
    <text evidence="9">The sequence shown here is derived from an EMBL/GenBank/DDBJ whole genome shotgun (WGS) entry which is preliminary data.</text>
</comment>
<dbReference type="InterPro" id="IPR003594">
    <property type="entry name" value="HATPase_dom"/>
</dbReference>
<dbReference type="PROSITE" id="PS50113">
    <property type="entry name" value="PAC"/>
    <property type="match status" value="2"/>
</dbReference>
<reference evidence="9" key="1">
    <citation type="submission" date="2012-11" db="EMBL/GenBank/DDBJ databases">
        <title>Permanent draft genomes of Rhodopirellula europaea strain SH398 and 6C.</title>
        <authorList>
            <person name="Richter M."/>
            <person name="Richter-Heitmann T."/>
            <person name="Frank C."/>
            <person name="Harder J."/>
            <person name="Glockner F.O."/>
        </authorList>
    </citation>
    <scope>NUCLEOTIDE SEQUENCE</scope>
    <source>
        <strain evidence="9">6C</strain>
    </source>
</reference>
<dbReference type="EC" id="2.7.13.3" evidence="2"/>
<dbReference type="InterPro" id="IPR000014">
    <property type="entry name" value="PAS"/>
</dbReference>
<dbReference type="InterPro" id="IPR000700">
    <property type="entry name" value="PAS-assoc_C"/>
</dbReference>
<dbReference type="PROSITE" id="PS50112">
    <property type="entry name" value="PAS"/>
    <property type="match status" value="1"/>
</dbReference>
<dbReference type="NCBIfam" id="TIGR00229">
    <property type="entry name" value="sensory_box"/>
    <property type="match status" value="2"/>
</dbReference>
<protein>
    <recommendedName>
        <fullName evidence="2">histidine kinase</fullName>
        <ecNumber evidence="2">2.7.13.3</ecNumber>
    </recommendedName>
</protein>
<dbReference type="RefSeq" id="WP_008655919.1">
    <property type="nucleotide sequence ID" value="NZ_ANMO01000097.1"/>
</dbReference>
<dbReference type="Proteomes" id="UP000011529">
    <property type="component" value="Unassembled WGS sequence"/>
</dbReference>
<dbReference type="CDD" id="cd00082">
    <property type="entry name" value="HisKA"/>
    <property type="match status" value="1"/>
</dbReference>
<keyword evidence="3" id="KW-0597">Phosphoprotein</keyword>
<dbReference type="AlphaFoldDB" id="M2AXH1"/>
<evidence type="ECO:0000259" key="7">
    <source>
        <dbReference type="PROSITE" id="PS50112"/>
    </source>
</evidence>
<dbReference type="Pfam" id="PF00512">
    <property type="entry name" value="HisKA"/>
    <property type="match status" value="1"/>
</dbReference>
<dbReference type="InterPro" id="IPR035965">
    <property type="entry name" value="PAS-like_dom_sf"/>
</dbReference>
<dbReference type="Gene3D" id="1.10.287.130">
    <property type="match status" value="1"/>
</dbReference>
<evidence type="ECO:0000256" key="2">
    <source>
        <dbReference type="ARBA" id="ARBA00012438"/>
    </source>
</evidence>
<dbReference type="GO" id="GO:0000155">
    <property type="term" value="F:phosphorelay sensor kinase activity"/>
    <property type="evidence" value="ECO:0007669"/>
    <property type="project" value="InterPro"/>
</dbReference>